<feature type="domain" description="MacB-like periplasmic core" evidence="8">
    <location>
        <begin position="20"/>
        <end position="242"/>
    </location>
</feature>
<dbReference type="PANTHER" id="PTHR30572">
    <property type="entry name" value="MEMBRANE COMPONENT OF TRANSPORTER-RELATED"/>
    <property type="match status" value="1"/>
</dbReference>
<dbReference type="InterPro" id="IPR003838">
    <property type="entry name" value="ABC3_permease_C"/>
</dbReference>
<feature type="transmembrane region" description="Helical" evidence="6">
    <location>
        <begin position="788"/>
        <end position="807"/>
    </location>
</feature>
<gene>
    <name evidence="9" type="ORF">PH603_15730</name>
</gene>
<evidence type="ECO:0000256" key="2">
    <source>
        <dbReference type="ARBA" id="ARBA00022475"/>
    </source>
</evidence>
<dbReference type="PANTHER" id="PTHR30572:SF18">
    <property type="entry name" value="ABC-TYPE MACROLIDE FAMILY EXPORT SYSTEM PERMEASE COMPONENT 2"/>
    <property type="match status" value="1"/>
</dbReference>
<dbReference type="AlphaFoldDB" id="A0AAE9XUR5"/>
<evidence type="ECO:0000259" key="7">
    <source>
        <dbReference type="Pfam" id="PF02687"/>
    </source>
</evidence>
<evidence type="ECO:0000256" key="3">
    <source>
        <dbReference type="ARBA" id="ARBA00022692"/>
    </source>
</evidence>
<feature type="domain" description="ABC3 transporter permease C-terminal" evidence="7">
    <location>
        <begin position="299"/>
        <end position="401"/>
    </location>
</feature>
<accession>A0AAE9XUR5</accession>
<evidence type="ECO:0000256" key="6">
    <source>
        <dbReference type="SAM" id="Phobius"/>
    </source>
</evidence>
<evidence type="ECO:0000313" key="9">
    <source>
        <dbReference type="EMBL" id="WCL53988.1"/>
    </source>
</evidence>
<dbReference type="InterPro" id="IPR050250">
    <property type="entry name" value="Macrolide_Exporter_MacB"/>
</dbReference>
<feature type="transmembrane region" description="Helical" evidence="6">
    <location>
        <begin position="21"/>
        <end position="41"/>
    </location>
</feature>
<feature type="transmembrane region" description="Helical" evidence="6">
    <location>
        <begin position="431"/>
        <end position="456"/>
    </location>
</feature>
<dbReference type="RefSeq" id="WP_289503707.1">
    <property type="nucleotide sequence ID" value="NZ_CP116805.1"/>
</dbReference>
<feature type="domain" description="ABC3 transporter permease C-terminal" evidence="7">
    <location>
        <begin position="704"/>
        <end position="815"/>
    </location>
</feature>
<feature type="transmembrane region" description="Helical" evidence="6">
    <location>
        <begin position="340"/>
        <end position="367"/>
    </location>
</feature>
<dbReference type="EMBL" id="CP116805">
    <property type="protein sequence ID" value="WCL53988.1"/>
    <property type="molecule type" value="Genomic_DNA"/>
</dbReference>
<evidence type="ECO:0000256" key="5">
    <source>
        <dbReference type="ARBA" id="ARBA00023136"/>
    </source>
</evidence>
<evidence type="ECO:0000259" key="8">
    <source>
        <dbReference type="Pfam" id="PF12704"/>
    </source>
</evidence>
<organism evidence="9 10">
    <name type="scientific">Gimibacter soli</name>
    <dbReference type="NCBI Taxonomy" id="3024400"/>
    <lineage>
        <taxon>Bacteria</taxon>
        <taxon>Pseudomonadati</taxon>
        <taxon>Pseudomonadota</taxon>
        <taxon>Alphaproteobacteria</taxon>
        <taxon>Kordiimonadales</taxon>
        <taxon>Temperatibacteraceae</taxon>
        <taxon>Gimibacter</taxon>
    </lineage>
</organism>
<evidence type="ECO:0000313" key="10">
    <source>
        <dbReference type="Proteomes" id="UP001217500"/>
    </source>
</evidence>
<sequence length="826" mass="89697">MFSNYVSVALRNLVKNKLYSAINIVGLAIGLAACILITLFVRDELSYDQFWTKADRLYRLNTTFAIPGREPFVTVVSPGPSKGALERFYAEEIDQVARLQSLNPVVQIGNALYTDEMIFADTNVGSILDFDVVSGDMKTALTDNSAIALSEKMAHKYFGDKPAVGQVMTITNYDLKRDYRVAAVFKDLPHNTVLAVEMLAMIDENDWHTQPFLFDSWFSVNNTVLFTLKPGVAIDTVSSRFNAFADDSIEIPSQISDGKGASAFVQFGTTKLVDAQLHPAGLGEMKPTGNITTVIIFASIAGLILVIACINFMNLATAKSTQRAREVALRKVLGAGRGQLIVQFIGESVLIALIGLIAGVMIVEAALPFYSDFIGRDLSFDYTDGMTLAILAGLVATVGIVGGVYPAVILSGFRPAWVLKANKSAESSGSAALRSGLVIFQFAVSIALIVGTSGVYGQLKYATTMDPGYTKENMFVLHRTDRKGVEERRDAIKAEIVRLPGVVSAAFSGDTPGSSDENNTSVEIPGQENTGTILIGVQDVDHDFFKTYQIPMIAGRDYDRQYAGDTKPSVEGLKEGDIVNSNIIVNESVLTRLGFGTPEEALGKVFVIGRGNGVKNYLTIVGVVADINFQSLKTLKRPEMYLLDSDNYGNLTVRFSGDPKALVASVERIWSSIVTEVPFSYEFVDEALAEEFDQEEATATMLALFAGLAVFVACLGLYGLAAFTAERRTKEIGIRKVMGATVTDIVRLLLWQFSKPVIIANLIAWPIAVWGMLSWLENFPYRMEAWVLGPLCLIAGLIALGIAWATVGGNAAQVARSNPIKALRYE</sequence>
<dbReference type="Pfam" id="PF12704">
    <property type="entry name" value="MacB_PCD"/>
    <property type="match status" value="1"/>
</dbReference>
<keyword evidence="5 6" id="KW-0472">Membrane</keyword>
<feature type="transmembrane region" description="Helical" evidence="6">
    <location>
        <begin position="387"/>
        <end position="410"/>
    </location>
</feature>
<keyword evidence="3 6" id="KW-0812">Transmembrane</keyword>
<feature type="transmembrane region" description="Helical" evidence="6">
    <location>
        <begin position="701"/>
        <end position="725"/>
    </location>
</feature>
<feature type="transmembrane region" description="Helical" evidence="6">
    <location>
        <begin position="294"/>
        <end position="316"/>
    </location>
</feature>
<protein>
    <submittedName>
        <fullName evidence="9">ABC transporter permease</fullName>
    </submittedName>
</protein>
<proteinExistence type="predicted"/>
<dbReference type="KEGG" id="gso:PH603_15730"/>
<keyword evidence="2" id="KW-1003">Cell membrane</keyword>
<reference evidence="9" key="1">
    <citation type="submission" date="2023-01" db="EMBL/GenBank/DDBJ databases">
        <title>The genome sequence of Kordiimonadaceae bacterium 6D33.</title>
        <authorList>
            <person name="Liu Y."/>
        </authorList>
    </citation>
    <scope>NUCLEOTIDE SEQUENCE</scope>
    <source>
        <strain evidence="9">6D33</strain>
    </source>
</reference>
<keyword evidence="10" id="KW-1185">Reference proteome</keyword>
<keyword evidence="4 6" id="KW-1133">Transmembrane helix</keyword>
<dbReference type="Pfam" id="PF02687">
    <property type="entry name" value="FtsX"/>
    <property type="match status" value="2"/>
</dbReference>
<dbReference type="GO" id="GO:0005886">
    <property type="term" value="C:plasma membrane"/>
    <property type="evidence" value="ECO:0007669"/>
    <property type="project" value="UniProtKB-SubCell"/>
</dbReference>
<comment type="subcellular location">
    <subcellularLocation>
        <location evidence="1">Cell membrane</location>
        <topology evidence="1">Multi-pass membrane protein</topology>
    </subcellularLocation>
</comment>
<dbReference type="InterPro" id="IPR025857">
    <property type="entry name" value="MacB_PCD"/>
</dbReference>
<feature type="transmembrane region" description="Helical" evidence="6">
    <location>
        <begin position="757"/>
        <end position="776"/>
    </location>
</feature>
<name>A0AAE9XUR5_9PROT</name>
<evidence type="ECO:0000256" key="1">
    <source>
        <dbReference type="ARBA" id="ARBA00004651"/>
    </source>
</evidence>
<dbReference type="GO" id="GO:0022857">
    <property type="term" value="F:transmembrane transporter activity"/>
    <property type="evidence" value="ECO:0007669"/>
    <property type="project" value="TreeGrafter"/>
</dbReference>
<dbReference type="Proteomes" id="UP001217500">
    <property type="component" value="Chromosome"/>
</dbReference>
<evidence type="ECO:0000256" key="4">
    <source>
        <dbReference type="ARBA" id="ARBA00022989"/>
    </source>
</evidence>